<protein>
    <submittedName>
        <fullName evidence="1">Uncharacterized protein</fullName>
    </submittedName>
</protein>
<dbReference type="AlphaFoldDB" id="A0A0A9FXL6"/>
<accession>A0A0A9FXL6</accession>
<reference evidence="1" key="1">
    <citation type="submission" date="2014-09" db="EMBL/GenBank/DDBJ databases">
        <authorList>
            <person name="Magalhaes I.L.F."/>
            <person name="Oliveira U."/>
            <person name="Santos F.R."/>
            <person name="Vidigal T.H.D.A."/>
            <person name="Brescovit A.D."/>
            <person name="Santos A.J."/>
        </authorList>
    </citation>
    <scope>NUCLEOTIDE SEQUENCE</scope>
    <source>
        <tissue evidence="1">Shoot tissue taken approximately 20 cm above the soil surface</tissue>
    </source>
</reference>
<reference evidence="1" key="2">
    <citation type="journal article" date="2015" name="Data Brief">
        <title>Shoot transcriptome of the giant reed, Arundo donax.</title>
        <authorList>
            <person name="Barrero R.A."/>
            <person name="Guerrero F.D."/>
            <person name="Moolhuijzen P."/>
            <person name="Goolsby J.A."/>
            <person name="Tidwell J."/>
            <person name="Bellgard S.E."/>
            <person name="Bellgard M.I."/>
        </authorList>
    </citation>
    <scope>NUCLEOTIDE SEQUENCE</scope>
    <source>
        <tissue evidence="1">Shoot tissue taken approximately 20 cm above the soil surface</tissue>
    </source>
</reference>
<organism evidence="1">
    <name type="scientific">Arundo donax</name>
    <name type="common">Giant reed</name>
    <name type="synonym">Donax arundinaceus</name>
    <dbReference type="NCBI Taxonomy" id="35708"/>
    <lineage>
        <taxon>Eukaryota</taxon>
        <taxon>Viridiplantae</taxon>
        <taxon>Streptophyta</taxon>
        <taxon>Embryophyta</taxon>
        <taxon>Tracheophyta</taxon>
        <taxon>Spermatophyta</taxon>
        <taxon>Magnoliopsida</taxon>
        <taxon>Liliopsida</taxon>
        <taxon>Poales</taxon>
        <taxon>Poaceae</taxon>
        <taxon>PACMAD clade</taxon>
        <taxon>Arundinoideae</taxon>
        <taxon>Arundineae</taxon>
        <taxon>Arundo</taxon>
    </lineage>
</organism>
<sequence length="56" mass="6302">MVNPKEKKCLSNNDFAYKCMPATIENCTVYKTMINILIRKGPTGPLGSQNVQMPRI</sequence>
<proteinExistence type="predicted"/>
<evidence type="ECO:0000313" key="1">
    <source>
        <dbReference type="EMBL" id="JAE15979.1"/>
    </source>
</evidence>
<name>A0A0A9FXL6_ARUDO</name>
<dbReference type="EMBL" id="GBRH01181917">
    <property type="protein sequence ID" value="JAE15979.1"/>
    <property type="molecule type" value="Transcribed_RNA"/>
</dbReference>